<reference evidence="2" key="1">
    <citation type="submission" date="2016-03" db="EMBL/GenBank/DDBJ databases">
        <title>Sphingomonas melonis TY, whole genome shotgun sequencing.</title>
        <authorList>
            <person name="Wang H."/>
            <person name="Zhu P."/>
        </authorList>
    </citation>
    <scope>NUCLEOTIDE SEQUENCE [LARGE SCALE GENOMIC DNA]</scope>
    <source>
        <strain evidence="2">TY</strain>
    </source>
</reference>
<evidence type="ECO:0000313" key="3">
    <source>
        <dbReference type="Proteomes" id="UP000078460"/>
    </source>
</evidence>
<proteinExistence type="predicted"/>
<evidence type="ECO:0000256" key="1">
    <source>
        <dbReference type="SAM" id="MobiDB-lite"/>
    </source>
</evidence>
<protein>
    <submittedName>
        <fullName evidence="2">Uncharacterized protein</fullName>
    </submittedName>
</protein>
<evidence type="ECO:0000313" key="2">
    <source>
        <dbReference type="EMBL" id="KZB95317.1"/>
    </source>
</evidence>
<dbReference type="EMBL" id="LQCK02000012">
    <property type="protein sequence ID" value="KZB95317.1"/>
    <property type="molecule type" value="Genomic_DNA"/>
</dbReference>
<dbReference type="GeneID" id="93796993"/>
<dbReference type="InterPro" id="IPR027417">
    <property type="entry name" value="P-loop_NTPase"/>
</dbReference>
<name>A0A175Y3R8_9SPHN</name>
<dbReference type="STRING" id="621456.BJP26_03510"/>
<feature type="compositionally biased region" description="Polar residues" evidence="1">
    <location>
        <begin position="504"/>
        <end position="517"/>
    </location>
</feature>
<accession>A0A175Y3R8</accession>
<dbReference type="KEGG" id="smy:BJP26_03510"/>
<feature type="region of interest" description="Disordered" evidence="1">
    <location>
        <begin position="500"/>
        <end position="533"/>
    </location>
</feature>
<sequence>MTLPAEAPAVLLPYQIEAIELSHAHPLFVSEKSRRTGLTYGFAADAVLTASPAQRPSNVYYLAYNKDMTREFIAYCGDFAKAFDAAATASDEFLFDDGSDKGILALRIDFPSGKAIVALSSKPRSLRGMQGVVIIDEAAFHDDFWGVLKAALALLMWGGRVVVISTHDGADNPFNELIGEIRGGQRKGVVQRLTLKDAIAHGLYRRICLRTGKTWTAEGEAAWEADLRNTYKDAAEEELDVVPAKGSGVFLPRATVEACMSPAYAVVRLVPGKDFDTAGGLLAGPGAPIGDAVRDAVRAWREAWIDEWIERVLAPVVATFDPHARSFFGQDFARSSDLSVIACGQEDAQLVLHNRLGIEMLGVPFWAQFRILVWLCRTLPNWSAGKMDARGNGQQLAEDMVEEFGADRIEGVMATQAIYLARMPRLKARFEDRTLLIPRSDGVLDDLRLVKLVRGVPMVVDRIDAKADGAKGKRHGDYAIALMNLVGAADEDVQPIDVHAAGQPRSQSGDYETTDTGFGTVRRHDRFGGRGDW</sequence>
<dbReference type="RefSeq" id="WP_017980595.1">
    <property type="nucleotide sequence ID" value="NZ_CP017578.1"/>
</dbReference>
<dbReference type="Gene3D" id="3.30.420.240">
    <property type="match status" value="1"/>
</dbReference>
<gene>
    <name evidence="2" type="ORF">AVM11_03320</name>
</gene>
<keyword evidence="3" id="KW-1185">Reference proteome</keyword>
<dbReference type="OrthoDB" id="9801658at2"/>
<organism evidence="2 3">
    <name type="scientific">Sphingomonas melonis TY</name>
    <dbReference type="NCBI Taxonomy" id="621456"/>
    <lineage>
        <taxon>Bacteria</taxon>
        <taxon>Pseudomonadati</taxon>
        <taxon>Pseudomonadota</taxon>
        <taxon>Alphaproteobacteria</taxon>
        <taxon>Sphingomonadales</taxon>
        <taxon>Sphingomonadaceae</taxon>
        <taxon>Sphingomonas</taxon>
    </lineage>
</organism>
<dbReference type="Proteomes" id="UP000078460">
    <property type="component" value="Unassembled WGS sequence"/>
</dbReference>
<dbReference type="AlphaFoldDB" id="A0A175Y3R8"/>
<comment type="caution">
    <text evidence="2">The sequence shown here is derived from an EMBL/GenBank/DDBJ whole genome shotgun (WGS) entry which is preliminary data.</text>
</comment>
<dbReference type="Gene3D" id="3.40.50.300">
    <property type="entry name" value="P-loop containing nucleotide triphosphate hydrolases"/>
    <property type="match status" value="1"/>
</dbReference>